<dbReference type="Proteomes" id="UP001295463">
    <property type="component" value="Chromosome"/>
</dbReference>
<dbReference type="PANTHER" id="PTHR34351">
    <property type="entry name" value="SLR1927 PROTEIN-RELATED"/>
    <property type="match status" value="1"/>
</dbReference>
<keyword evidence="1" id="KW-1133">Transmembrane helix</keyword>
<keyword evidence="3" id="KW-1185">Reference proteome</keyword>
<dbReference type="EMBL" id="OW150024">
    <property type="protein sequence ID" value="CAH2030923.1"/>
    <property type="molecule type" value="Genomic_DNA"/>
</dbReference>
<sequence length="280" mass="30001">MGFAAVNTGNNLLFLVVSGMLAFMSVTGIIGMANLKGLGVALAPPDEVHAGRPALFSLQLTNSKKWLPSFLLQLSSGAASVQCTALAPASGCVLPLTLQFEQRGVASIRHLRVSSPFPVNFFVRSWTLPVQCDLVVFPRQTPCWNVASGNDGQKHAPAGSVQRGWGGEVERIREYTGRDPLQSIHWKLSAREDEVKVKEYAESSAESLLINPSLLPGDGEDRIAGAAWLAVQWGSRRPVGLLLAGELVPPQQGRGQIRKILARLAVYGIEDESVSGVQGP</sequence>
<evidence type="ECO:0000313" key="3">
    <source>
        <dbReference type="Proteomes" id="UP001295463"/>
    </source>
</evidence>
<keyword evidence="1" id="KW-0472">Membrane</keyword>
<reference evidence="2 3" key="1">
    <citation type="submission" date="2022-03" db="EMBL/GenBank/DDBJ databases">
        <authorList>
            <person name="Koch H."/>
        </authorList>
    </citation>
    <scope>NUCLEOTIDE SEQUENCE [LARGE SCALE GENOMIC DNA]</scope>
    <source>
        <strain evidence="2 3">G1</strain>
    </source>
</reference>
<dbReference type="PANTHER" id="PTHR34351:SF1">
    <property type="entry name" value="SLR1927 PROTEIN"/>
    <property type="match status" value="1"/>
</dbReference>
<protein>
    <submittedName>
        <fullName evidence="2">DUF58 domain-containing protein</fullName>
    </submittedName>
</protein>
<keyword evidence="1" id="KW-0812">Transmembrane</keyword>
<evidence type="ECO:0000313" key="2">
    <source>
        <dbReference type="EMBL" id="CAH2030923.1"/>
    </source>
</evidence>
<proteinExistence type="predicted"/>
<feature type="transmembrane region" description="Helical" evidence="1">
    <location>
        <begin position="12"/>
        <end position="33"/>
    </location>
</feature>
<name>A0ABN8HIE6_9BACT</name>
<evidence type="ECO:0000256" key="1">
    <source>
        <dbReference type="SAM" id="Phobius"/>
    </source>
</evidence>
<dbReference type="RefSeq" id="WP_305731790.1">
    <property type="nucleotide sequence ID" value="NZ_OW150024.1"/>
</dbReference>
<gene>
    <name evidence="2" type="ORF">GEAMG1_1109</name>
</gene>
<accession>A0ABN8HIE6</accession>
<organism evidence="2 3">
    <name type="scientific">Trichlorobacter ammonificans</name>
    <dbReference type="NCBI Taxonomy" id="2916410"/>
    <lineage>
        <taxon>Bacteria</taxon>
        <taxon>Pseudomonadati</taxon>
        <taxon>Thermodesulfobacteriota</taxon>
        <taxon>Desulfuromonadia</taxon>
        <taxon>Geobacterales</taxon>
        <taxon>Geobacteraceae</taxon>
        <taxon>Trichlorobacter</taxon>
    </lineage>
</organism>